<proteinExistence type="predicted"/>
<dbReference type="InterPro" id="IPR027417">
    <property type="entry name" value="P-loop_NTPase"/>
</dbReference>
<dbReference type="EMBL" id="CP005385">
    <property type="protein sequence ID" value="AGK05807.1"/>
    <property type="molecule type" value="Genomic_DNA"/>
</dbReference>
<dbReference type="Gene3D" id="3.40.50.300">
    <property type="entry name" value="P-loop containing nucleotide triphosphate hydrolases"/>
    <property type="match status" value="1"/>
</dbReference>
<dbReference type="KEGG" id="mre:K649_12605"/>
<dbReference type="Proteomes" id="UP000013026">
    <property type="component" value="Chromosome"/>
</dbReference>
<dbReference type="eggNOG" id="COG2842">
    <property type="taxonomic scope" value="Bacteria"/>
</dbReference>
<dbReference type="PATRIC" id="fig|504728.9.peg.2594"/>
<protein>
    <submittedName>
        <fullName evidence="2">AAA ATPase</fullName>
    </submittedName>
</protein>
<dbReference type="InterPro" id="IPR049945">
    <property type="entry name" value="AAA_22"/>
</dbReference>
<sequence>MPKGEEKMTEPILGSLEMIRQAIARAVGEGVLLPEDRPDLLNTTATRIITERVRFGLKRQFKFVLIHGPAGVGKTATLKNLAEQTGGAYIRCYPDFSAPALVRAAAERLQITQVERYHVLLNIVVESLRRNPRLIILDDIENIPRSTLGTAKYLADETKSTIVLCTMDEYVPLVRRYRDIESRIGIVAQAMPLKQPEFARLYAQSGFSPATLKSIYAHTGGVMRDIENLIRSLDDALETLNAEIDENQPRFTRAHIEPQNVDEAAALLNLTGGSK</sequence>
<dbReference type="InterPro" id="IPR052026">
    <property type="entry name" value="ExeA_AAA_ATPase_DNA-bind"/>
</dbReference>
<evidence type="ECO:0000313" key="3">
    <source>
        <dbReference type="Proteomes" id="UP000013026"/>
    </source>
</evidence>
<dbReference type="Pfam" id="PF13401">
    <property type="entry name" value="AAA_22"/>
    <property type="match status" value="1"/>
</dbReference>
<dbReference type="STRING" id="504728.K649_12605"/>
<reference evidence="2 3" key="1">
    <citation type="submission" date="2013-04" db="EMBL/GenBank/DDBJ databases">
        <authorList>
            <person name="Chin J."/>
            <person name="Alexander D.H."/>
            <person name="Marks P."/>
            <person name="Korlach J."/>
            <person name="Clum A."/>
            <person name="Copeland A."/>
        </authorList>
    </citation>
    <scope>NUCLEOTIDE SEQUENCE [LARGE SCALE GENOMIC DNA]</scope>
    <source>
        <strain evidence="3">ATCC 35948 / DSM 1279 / VKM B-1258 / 21</strain>
    </source>
</reference>
<dbReference type="AlphaFoldDB" id="M9X910"/>
<dbReference type="GO" id="GO:0016887">
    <property type="term" value="F:ATP hydrolysis activity"/>
    <property type="evidence" value="ECO:0007669"/>
    <property type="project" value="InterPro"/>
</dbReference>
<dbReference type="PANTHER" id="PTHR35894:SF1">
    <property type="entry name" value="PHOSPHORIBULOKINASE _ URIDINE KINASE FAMILY"/>
    <property type="match status" value="1"/>
</dbReference>
<evidence type="ECO:0000313" key="2">
    <source>
        <dbReference type="EMBL" id="AGK05807.1"/>
    </source>
</evidence>
<evidence type="ECO:0000259" key="1">
    <source>
        <dbReference type="SMART" id="SM00382"/>
    </source>
</evidence>
<feature type="domain" description="AAA+ ATPase" evidence="1">
    <location>
        <begin position="60"/>
        <end position="197"/>
    </location>
</feature>
<organism evidence="2 3">
    <name type="scientific">Meiothermus ruber (strain ATCC 35948 / DSM 1279 / VKM B-1258 / 21)</name>
    <name type="common">Thermus ruber</name>
    <dbReference type="NCBI Taxonomy" id="504728"/>
    <lineage>
        <taxon>Bacteria</taxon>
        <taxon>Thermotogati</taxon>
        <taxon>Deinococcota</taxon>
        <taxon>Deinococci</taxon>
        <taxon>Thermales</taxon>
        <taxon>Thermaceae</taxon>
        <taxon>Meiothermus</taxon>
    </lineage>
</organism>
<dbReference type="PANTHER" id="PTHR35894">
    <property type="entry name" value="GENERAL SECRETION PATHWAY PROTEIN A-RELATED"/>
    <property type="match status" value="1"/>
</dbReference>
<dbReference type="SMART" id="SM00382">
    <property type="entry name" value="AAA"/>
    <property type="match status" value="1"/>
</dbReference>
<name>M9X910_MEIRD</name>
<gene>
    <name evidence="2" type="ORF">K649_12605</name>
</gene>
<dbReference type="InterPro" id="IPR003593">
    <property type="entry name" value="AAA+_ATPase"/>
</dbReference>
<accession>M9X910</accession>
<dbReference type="SUPFAM" id="SSF52540">
    <property type="entry name" value="P-loop containing nucleoside triphosphate hydrolases"/>
    <property type="match status" value="1"/>
</dbReference>